<evidence type="ECO:0000256" key="2">
    <source>
        <dbReference type="ARBA" id="ARBA00023157"/>
    </source>
</evidence>
<protein>
    <recommendedName>
        <fullName evidence="6">Pectinesterase inhibitor domain-containing protein</fullName>
    </recommendedName>
</protein>
<evidence type="ECO:0000256" key="3">
    <source>
        <dbReference type="ARBA" id="ARBA00038471"/>
    </source>
</evidence>
<dbReference type="CDD" id="cd15797">
    <property type="entry name" value="PMEI"/>
    <property type="match status" value="1"/>
</dbReference>
<evidence type="ECO:0000313" key="4">
    <source>
        <dbReference type="EMBL" id="GKV06814.1"/>
    </source>
</evidence>
<dbReference type="InterPro" id="IPR034086">
    <property type="entry name" value="PMEI_plant"/>
</dbReference>
<evidence type="ECO:0000313" key="5">
    <source>
        <dbReference type="Proteomes" id="UP001054252"/>
    </source>
</evidence>
<accession>A0AAV5J3S4</accession>
<gene>
    <name evidence="4" type="ORF">SLEP1_g18650</name>
</gene>
<keyword evidence="2" id="KW-1015">Disulfide bond</keyword>
<dbReference type="InterPro" id="IPR052421">
    <property type="entry name" value="PCW_Enzyme_Inhibitor"/>
</dbReference>
<comment type="caution">
    <text evidence="4">The sequence shown here is derived from an EMBL/GenBank/DDBJ whole genome shotgun (WGS) entry which is preliminary data.</text>
</comment>
<dbReference type="InterPro" id="IPR006501">
    <property type="entry name" value="Pectinesterase_inhib_dom"/>
</dbReference>
<dbReference type="EMBL" id="BPVZ01000026">
    <property type="protein sequence ID" value="GKV06814.1"/>
    <property type="molecule type" value="Genomic_DNA"/>
</dbReference>
<comment type="similarity">
    <text evidence="3">Belongs to the PMEI family.</text>
</comment>
<keyword evidence="1" id="KW-0732">Signal</keyword>
<dbReference type="NCBIfam" id="TIGR01614">
    <property type="entry name" value="PME_inhib"/>
    <property type="match status" value="1"/>
</dbReference>
<dbReference type="InterPro" id="IPR035513">
    <property type="entry name" value="Invertase/methylesterase_inhib"/>
</dbReference>
<dbReference type="AlphaFoldDB" id="A0AAV5J3S4"/>
<organism evidence="4 5">
    <name type="scientific">Rubroshorea leprosula</name>
    <dbReference type="NCBI Taxonomy" id="152421"/>
    <lineage>
        <taxon>Eukaryota</taxon>
        <taxon>Viridiplantae</taxon>
        <taxon>Streptophyta</taxon>
        <taxon>Embryophyta</taxon>
        <taxon>Tracheophyta</taxon>
        <taxon>Spermatophyta</taxon>
        <taxon>Magnoliopsida</taxon>
        <taxon>eudicotyledons</taxon>
        <taxon>Gunneridae</taxon>
        <taxon>Pentapetalae</taxon>
        <taxon>rosids</taxon>
        <taxon>malvids</taxon>
        <taxon>Malvales</taxon>
        <taxon>Dipterocarpaceae</taxon>
        <taxon>Rubroshorea</taxon>
    </lineage>
</organism>
<evidence type="ECO:0000256" key="1">
    <source>
        <dbReference type="ARBA" id="ARBA00022729"/>
    </source>
</evidence>
<proteinExistence type="inferred from homology"/>
<dbReference type="SUPFAM" id="SSF101148">
    <property type="entry name" value="Plant invertase/pectin methylesterase inhibitor"/>
    <property type="match status" value="1"/>
</dbReference>
<keyword evidence="5" id="KW-1185">Reference proteome</keyword>
<sequence>MEKQALREFLLMVTRCWEIRSFPRTAFADRKDIEPLVDAAKLQDLLHCDLLTKLTYKAPRVVLKVDTPILKPKLCPALTPLILDPKSNALDTLKELKSLMQEVSDPELRARYTECTNYYNKVMNYLTQAEQSLKTEFFTDVARAASNALEMVESCEDQFEVPPSQPSSLEQLNNKERFMSYYLLHSWISAFNCLASF</sequence>
<reference evidence="4 5" key="1">
    <citation type="journal article" date="2021" name="Commun. Biol.">
        <title>The genome of Shorea leprosula (Dipterocarpaceae) highlights the ecological relevance of drought in aseasonal tropical rainforests.</title>
        <authorList>
            <person name="Ng K.K.S."/>
            <person name="Kobayashi M.J."/>
            <person name="Fawcett J.A."/>
            <person name="Hatakeyama M."/>
            <person name="Paape T."/>
            <person name="Ng C.H."/>
            <person name="Ang C.C."/>
            <person name="Tnah L.H."/>
            <person name="Lee C.T."/>
            <person name="Nishiyama T."/>
            <person name="Sese J."/>
            <person name="O'Brien M.J."/>
            <person name="Copetti D."/>
            <person name="Mohd Noor M.I."/>
            <person name="Ong R.C."/>
            <person name="Putra M."/>
            <person name="Sireger I.Z."/>
            <person name="Indrioko S."/>
            <person name="Kosugi Y."/>
            <person name="Izuno A."/>
            <person name="Isagi Y."/>
            <person name="Lee S.L."/>
            <person name="Shimizu K.K."/>
        </authorList>
    </citation>
    <scope>NUCLEOTIDE SEQUENCE [LARGE SCALE GENOMIC DNA]</scope>
    <source>
        <strain evidence="4">214</strain>
    </source>
</reference>
<evidence type="ECO:0008006" key="6">
    <source>
        <dbReference type="Google" id="ProtNLM"/>
    </source>
</evidence>
<name>A0AAV5J3S4_9ROSI</name>
<dbReference type="GO" id="GO:0046910">
    <property type="term" value="F:pectinesterase inhibitor activity"/>
    <property type="evidence" value="ECO:0007669"/>
    <property type="project" value="InterPro"/>
</dbReference>
<dbReference type="PANTHER" id="PTHR36710:SF4">
    <property type="entry name" value="PLANT INVERTASE_PECTIN METHYLESTERASE INHIBITOR SUPERFAMILY PROTEIN"/>
    <property type="match status" value="1"/>
</dbReference>
<dbReference type="PANTHER" id="PTHR36710">
    <property type="entry name" value="PECTINESTERASE INHIBITOR-LIKE"/>
    <property type="match status" value="1"/>
</dbReference>
<dbReference type="Proteomes" id="UP001054252">
    <property type="component" value="Unassembled WGS sequence"/>
</dbReference>
<dbReference type="Gene3D" id="1.20.140.40">
    <property type="entry name" value="Invertase/pectin methylesterase inhibitor family protein"/>
    <property type="match status" value="1"/>
</dbReference>